<evidence type="ECO:0000256" key="3">
    <source>
        <dbReference type="SAM" id="MobiDB-lite"/>
    </source>
</evidence>
<organism evidence="4 5">
    <name type="scientific">Cyanidium caldarium</name>
    <name type="common">Red alga</name>
    <dbReference type="NCBI Taxonomy" id="2771"/>
    <lineage>
        <taxon>Eukaryota</taxon>
        <taxon>Rhodophyta</taxon>
        <taxon>Bangiophyceae</taxon>
        <taxon>Cyanidiales</taxon>
        <taxon>Cyanidiaceae</taxon>
        <taxon>Cyanidium</taxon>
    </lineage>
</organism>
<evidence type="ECO:0000313" key="5">
    <source>
        <dbReference type="Proteomes" id="UP001301350"/>
    </source>
</evidence>
<evidence type="ECO:0000313" key="4">
    <source>
        <dbReference type="EMBL" id="KAK4535304.1"/>
    </source>
</evidence>
<evidence type="ECO:0008006" key="6">
    <source>
        <dbReference type="Google" id="ProtNLM"/>
    </source>
</evidence>
<dbReference type="InterPro" id="IPR006760">
    <property type="entry name" value="Endosulphine"/>
</dbReference>
<feature type="compositionally biased region" description="Basic and acidic residues" evidence="3">
    <location>
        <begin position="68"/>
        <end position="81"/>
    </location>
</feature>
<protein>
    <recommendedName>
        <fullName evidence="6">mRNA stability protein</fullName>
    </recommendedName>
</protein>
<keyword evidence="5" id="KW-1185">Reference proteome</keyword>
<reference evidence="4 5" key="1">
    <citation type="submission" date="2022-07" db="EMBL/GenBank/DDBJ databases">
        <title>Genome-wide signatures of adaptation to extreme environments.</title>
        <authorList>
            <person name="Cho C.H."/>
            <person name="Yoon H.S."/>
        </authorList>
    </citation>
    <scope>NUCLEOTIDE SEQUENCE [LARGE SCALE GENOMIC DNA]</scope>
    <source>
        <strain evidence="4 5">DBV 063 E5</strain>
    </source>
</reference>
<name>A0AAV9ISM9_CYACA</name>
<comment type="similarity">
    <text evidence="1 2">Belongs to the endosulfine family.</text>
</comment>
<dbReference type="Proteomes" id="UP001301350">
    <property type="component" value="Unassembled WGS sequence"/>
</dbReference>
<feature type="region of interest" description="Disordered" evidence="3">
    <location>
        <begin position="68"/>
        <end position="216"/>
    </location>
</feature>
<comment type="caution">
    <text evidence="4">The sequence shown here is derived from an EMBL/GenBank/DDBJ whole genome shotgun (WGS) entry which is preliminary data.</text>
</comment>
<accession>A0AAV9ISM9</accession>
<sequence>MSDTSERKPAPGGAATPNASPDAEQEEQLRRKYGALPDRRNLLQRRLRANHLHERKFYDSADATLAKEGRESVDEVGEDHPYVPSIGEHQVYAPPPVSSGWTMQAHRGASDRPTATISDTSGEPSGTDKTAAASTRGDDPGCSRIGLATPSRPAEAATPPRHPGIRRENSLSSSSSSSSGSFIPVRRSDELARHEAPPVAERSNFLQPQRDPLKRP</sequence>
<feature type="compositionally biased region" description="Polar residues" evidence="3">
    <location>
        <begin position="113"/>
        <end position="128"/>
    </location>
</feature>
<gene>
    <name evidence="4" type="ORF">CDCA_CDCA04G1329</name>
</gene>
<dbReference type="Pfam" id="PF04667">
    <property type="entry name" value="Endosulfine"/>
    <property type="match status" value="1"/>
</dbReference>
<dbReference type="AlphaFoldDB" id="A0AAV9ISM9"/>
<feature type="region of interest" description="Disordered" evidence="3">
    <location>
        <begin position="1"/>
        <end position="28"/>
    </location>
</feature>
<evidence type="ECO:0000256" key="1">
    <source>
        <dbReference type="ARBA" id="ARBA00010520"/>
    </source>
</evidence>
<feature type="compositionally biased region" description="Basic and acidic residues" evidence="3">
    <location>
        <begin position="186"/>
        <end position="196"/>
    </location>
</feature>
<evidence type="ECO:0000256" key="2">
    <source>
        <dbReference type="RuleBase" id="RU363120"/>
    </source>
</evidence>
<proteinExistence type="inferred from homology"/>
<feature type="compositionally biased region" description="Low complexity" evidence="3">
    <location>
        <begin position="170"/>
        <end position="181"/>
    </location>
</feature>
<dbReference type="EMBL" id="JANCYW010000004">
    <property type="protein sequence ID" value="KAK4535304.1"/>
    <property type="molecule type" value="Genomic_DNA"/>
</dbReference>